<protein>
    <submittedName>
        <fullName evidence="8">UbiA family prenyltransferase</fullName>
    </submittedName>
</protein>
<gene>
    <name evidence="8" type="ORF">HUT08_00940</name>
</gene>
<dbReference type="GO" id="GO:0016020">
    <property type="term" value="C:membrane"/>
    <property type="evidence" value="ECO:0007669"/>
    <property type="project" value="UniProtKB-SubCell"/>
</dbReference>
<feature type="transmembrane region" description="Helical" evidence="7">
    <location>
        <begin position="279"/>
        <end position="299"/>
    </location>
</feature>
<keyword evidence="3 7" id="KW-0812">Transmembrane</keyword>
<evidence type="ECO:0000256" key="3">
    <source>
        <dbReference type="ARBA" id="ARBA00022692"/>
    </source>
</evidence>
<proteinExistence type="predicted"/>
<keyword evidence="9" id="KW-1185">Reference proteome</keyword>
<sequence length="329" mass="34991">MNAITTAGARRAQGASGPGSPARGFASRLSAFARLAKFEFVLDYYLSVLVVVSALAAGSGLAGNDLLTLGLFLLGEIGVVSAVMAFDDVNGYQDGSDAANYLSEDGTELRPLQRKPLLTGALRLRQAQWFGYLSLAWGALFWSSSAAAAEHQPVWALVVTGLVLVSSWQYSWGLKLSYRGLGELLIAGCPMVIVIAPYGFVAGDLPALLLVEGVLFGLWQILVSAYSNTKDIEGDAAVGRSTVAVRASERGNRRFIGLLSAADVLLAGTAAVVGWAPWWFVLAMLPLTALRVRQYVSFVRNGDALLARRRGVVAFRTGVACLILVNLIH</sequence>
<dbReference type="EMBL" id="CP054929">
    <property type="protein sequence ID" value="QKW48344.1"/>
    <property type="molecule type" value="Genomic_DNA"/>
</dbReference>
<evidence type="ECO:0000256" key="5">
    <source>
        <dbReference type="ARBA" id="ARBA00023136"/>
    </source>
</evidence>
<dbReference type="GO" id="GO:0004659">
    <property type="term" value="F:prenyltransferase activity"/>
    <property type="evidence" value="ECO:0007669"/>
    <property type="project" value="InterPro"/>
</dbReference>
<keyword evidence="5 7" id="KW-0472">Membrane</keyword>
<dbReference type="RefSeq" id="WP_176160041.1">
    <property type="nucleotide sequence ID" value="NZ_CP054929.1"/>
</dbReference>
<keyword evidence="2 8" id="KW-0808">Transferase</keyword>
<dbReference type="GO" id="GO:0042371">
    <property type="term" value="P:vitamin K biosynthetic process"/>
    <property type="evidence" value="ECO:0007669"/>
    <property type="project" value="TreeGrafter"/>
</dbReference>
<dbReference type="InterPro" id="IPR026046">
    <property type="entry name" value="UBIAD1"/>
</dbReference>
<dbReference type="InterPro" id="IPR000537">
    <property type="entry name" value="UbiA_prenyltransferase"/>
</dbReference>
<organism evidence="8 9">
    <name type="scientific">Streptomyces buecherae</name>
    <dbReference type="NCBI Taxonomy" id="2763006"/>
    <lineage>
        <taxon>Bacteria</taxon>
        <taxon>Bacillati</taxon>
        <taxon>Actinomycetota</taxon>
        <taxon>Actinomycetes</taxon>
        <taxon>Kitasatosporales</taxon>
        <taxon>Streptomycetaceae</taxon>
        <taxon>Streptomyces</taxon>
    </lineage>
</organism>
<evidence type="ECO:0000256" key="4">
    <source>
        <dbReference type="ARBA" id="ARBA00022989"/>
    </source>
</evidence>
<keyword evidence="4 7" id="KW-1133">Transmembrane helix</keyword>
<comment type="subcellular location">
    <subcellularLocation>
        <location evidence="1">Membrane</location>
        <topology evidence="1">Multi-pass membrane protein</topology>
    </subcellularLocation>
</comment>
<feature type="region of interest" description="Disordered" evidence="6">
    <location>
        <begin position="1"/>
        <end position="21"/>
    </location>
</feature>
<feature type="transmembrane region" description="Helical" evidence="7">
    <location>
        <begin position="184"/>
        <end position="201"/>
    </location>
</feature>
<dbReference type="PANTHER" id="PTHR13929:SF0">
    <property type="entry name" value="UBIA PRENYLTRANSFERASE DOMAIN-CONTAINING PROTEIN 1"/>
    <property type="match status" value="1"/>
</dbReference>
<reference evidence="8 9" key="1">
    <citation type="submission" date="2020-06" db="EMBL/GenBank/DDBJ databases">
        <title>Genome mining for natural products.</title>
        <authorList>
            <person name="Zhang B."/>
            <person name="Shi J."/>
            <person name="Ge H."/>
        </authorList>
    </citation>
    <scope>NUCLEOTIDE SEQUENCE [LARGE SCALE GENOMIC DNA]</scope>
    <source>
        <strain evidence="8 9">NA00687</strain>
    </source>
</reference>
<evidence type="ECO:0000313" key="9">
    <source>
        <dbReference type="Proteomes" id="UP000509303"/>
    </source>
</evidence>
<dbReference type="Pfam" id="PF01040">
    <property type="entry name" value="UbiA"/>
    <property type="match status" value="1"/>
</dbReference>
<feature type="transmembrane region" description="Helical" evidence="7">
    <location>
        <begin position="42"/>
        <end position="61"/>
    </location>
</feature>
<feature type="transmembrane region" description="Helical" evidence="7">
    <location>
        <begin position="154"/>
        <end position="172"/>
    </location>
</feature>
<feature type="transmembrane region" description="Helical" evidence="7">
    <location>
        <begin position="129"/>
        <end position="148"/>
    </location>
</feature>
<evidence type="ECO:0000256" key="2">
    <source>
        <dbReference type="ARBA" id="ARBA00022679"/>
    </source>
</evidence>
<dbReference type="GO" id="GO:0009234">
    <property type="term" value="P:menaquinone biosynthetic process"/>
    <property type="evidence" value="ECO:0007669"/>
    <property type="project" value="TreeGrafter"/>
</dbReference>
<evidence type="ECO:0000256" key="1">
    <source>
        <dbReference type="ARBA" id="ARBA00004141"/>
    </source>
</evidence>
<name>A0A7H8N1G7_9ACTN</name>
<evidence type="ECO:0000313" key="8">
    <source>
        <dbReference type="EMBL" id="QKW48344.1"/>
    </source>
</evidence>
<evidence type="ECO:0000256" key="7">
    <source>
        <dbReference type="SAM" id="Phobius"/>
    </source>
</evidence>
<feature type="transmembrane region" description="Helical" evidence="7">
    <location>
        <begin position="67"/>
        <end position="86"/>
    </location>
</feature>
<evidence type="ECO:0000256" key="6">
    <source>
        <dbReference type="SAM" id="MobiDB-lite"/>
    </source>
</evidence>
<dbReference type="AlphaFoldDB" id="A0A7H8N1G7"/>
<feature type="transmembrane region" description="Helical" evidence="7">
    <location>
        <begin position="311"/>
        <end position="328"/>
    </location>
</feature>
<accession>A0A7H8N1G7</accession>
<dbReference type="PANTHER" id="PTHR13929">
    <property type="entry name" value="1,4-DIHYDROXY-2-NAPHTHOATE OCTAPRENYLTRANSFERASE"/>
    <property type="match status" value="1"/>
</dbReference>
<dbReference type="Proteomes" id="UP000509303">
    <property type="component" value="Chromosome"/>
</dbReference>